<sequence>MGHMYRGSNKTARQIVSPSIPSKYQAVVIINEEKKGFSSQTKRFPSLYCLNETPGPGSYDCISSAEVSSPSFSKKGTSGFVASKAARSLQRRIPGPNVYNLQSSLIKNNDFNTGVSRVFRLPVVVQPDGPKHTTPAPNQYDVRIVEADWIL</sequence>
<evidence type="ECO:0000313" key="1">
    <source>
        <dbReference type="Proteomes" id="UP000694891"/>
    </source>
</evidence>
<proteinExistence type="predicted"/>
<protein>
    <submittedName>
        <fullName evidence="2">O(6)-methylguanine-induced apoptosis 2</fullName>
    </submittedName>
</protein>
<dbReference type="InterPro" id="IPR010736">
    <property type="entry name" value="SHIPPO-rpt"/>
</dbReference>
<dbReference type="Pfam" id="PF07004">
    <property type="entry name" value="SHIPPO-rpt"/>
    <property type="match status" value="1"/>
</dbReference>
<name>A0A9Y4NM23_9TELE</name>
<organism evidence="1 2">
    <name type="scientific">Stegastes partitus</name>
    <name type="common">bicolor damselfish</name>
    <dbReference type="NCBI Taxonomy" id="144197"/>
    <lineage>
        <taxon>Eukaryota</taxon>
        <taxon>Metazoa</taxon>
        <taxon>Chordata</taxon>
        <taxon>Craniata</taxon>
        <taxon>Vertebrata</taxon>
        <taxon>Euteleostomi</taxon>
        <taxon>Actinopterygii</taxon>
        <taxon>Neopterygii</taxon>
        <taxon>Teleostei</taxon>
        <taxon>Neoteleostei</taxon>
        <taxon>Acanthomorphata</taxon>
        <taxon>Ovalentaria</taxon>
        <taxon>Pomacentridae</taxon>
        <taxon>Stegastes</taxon>
    </lineage>
</organism>
<dbReference type="AlphaFoldDB" id="A0A9Y4NM23"/>
<keyword evidence="1" id="KW-1185">Reference proteome</keyword>
<dbReference type="Proteomes" id="UP000694891">
    <property type="component" value="Unplaced"/>
</dbReference>
<dbReference type="GeneID" id="103372016"/>
<accession>A0A9Y4NM23</accession>
<reference evidence="2" key="1">
    <citation type="submission" date="2025-08" db="UniProtKB">
        <authorList>
            <consortium name="RefSeq"/>
        </authorList>
    </citation>
    <scope>IDENTIFICATION</scope>
</reference>
<dbReference type="CTD" id="90529"/>
<dbReference type="RefSeq" id="XP_008299745.1">
    <property type="nucleotide sequence ID" value="XM_008301523.1"/>
</dbReference>
<gene>
    <name evidence="2" type="primary">stpg1</name>
</gene>
<evidence type="ECO:0000313" key="2">
    <source>
        <dbReference type="RefSeq" id="XP_008299745.1"/>
    </source>
</evidence>